<evidence type="ECO:0000256" key="1">
    <source>
        <dbReference type="SAM" id="MobiDB-lite"/>
    </source>
</evidence>
<gene>
    <name evidence="2" type="ORF">FIE12Z_11644</name>
</gene>
<feature type="compositionally biased region" description="Basic and acidic residues" evidence="1">
    <location>
        <begin position="362"/>
        <end position="375"/>
    </location>
</feature>
<evidence type="ECO:0000313" key="2">
    <source>
        <dbReference type="EMBL" id="RFN44096.1"/>
    </source>
</evidence>
<dbReference type="Pfam" id="PF04749">
    <property type="entry name" value="PLAC8"/>
    <property type="match status" value="1"/>
</dbReference>
<protein>
    <submittedName>
        <fullName evidence="2">Integral membrane protein</fullName>
    </submittedName>
</protein>
<dbReference type="STRING" id="2594813.A0A395M8B9"/>
<feature type="region of interest" description="Disordered" evidence="1">
    <location>
        <begin position="201"/>
        <end position="277"/>
    </location>
</feature>
<reference evidence="2 3" key="1">
    <citation type="journal article" date="2018" name="PLoS Pathog.">
        <title>Evolution of structural diversity of trichothecenes, a family of toxins produced by plant pathogenic and entomopathogenic fungi.</title>
        <authorList>
            <person name="Proctor R.H."/>
            <person name="McCormick S.P."/>
            <person name="Kim H.S."/>
            <person name="Cardoza R.E."/>
            <person name="Stanley A.M."/>
            <person name="Lindo L."/>
            <person name="Kelly A."/>
            <person name="Brown D.W."/>
            <person name="Lee T."/>
            <person name="Vaughan M.M."/>
            <person name="Alexander N.J."/>
            <person name="Busman M."/>
            <person name="Gutierrez S."/>
        </authorList>
    </citation>
    <scope>NUCLEOTIDE SEQUENCE [LARGE SCALE GENOMIC DNA]</scope>
    <source>
        <strain evidence="2 3">NRRL 13405</strain>
    </source>
</reference>
<feature type="region of interest" description="Disordered" evidence="1">
    <location>
        <begin position="12"/>
        <end position="31"/>
    </location>
</feature>
<accession>A0A395M8B9</accession>
<dbReference type="AlphaFoldDB" id="A0A395M8B9"/>
<dbReference type="OrthoDB" id="1045822at2759"/>
<dbReference type="EMBL" id="PXXK01000463">
    <property type="protein sequence ID" value="RFN44096.1"/>
    <property type="molecule type" value="Genomic_DNA"/>
</dbReference>
<feature type="region of interest" description="Disordered" evidence="1">
    <location>
        <begin position="158"/>
        <end position="188"/>
    </location>
</feature>
<dbReference type="Proteomes" id="UP000265631">
    <property type="component" value="Unassembled WGS sequence"/>
</dbReference>
<feature type="region of interest" description="Disordered" evidence="1">
    <location>
        <begin position="362"/>
        <end position="381"/>
    </location>
</feature>
<dbReference type="InterPro" id="IPR006461">
    <property type="entry name" value="PLAC_motif_containing"/>
</dbReference>
<organism evidence="2 3">
    <name type="scientific">Fusarium flagelliforme</name>
    <dbReference type="NCBI Taxonomy" id="2675880"/>
    <lineage>
        <taxon>Eukaryota</taxon>
        <taxon>Fungi</taxon>
        <taxon>Dikarya</taxon>
        <taxon>Ascomycota</taxon>
        <taxon>Pezizomycotina</taxon>
        <taxon>Sordariomycetes</taxon>
        <taxon>Hypocreomycetidae</taxon>
        <taxon>Hypocreales</taxon>
        <taxon>Nectriaceae</taxon>
        <taxon>Fusarium</taxon>
        <taxon>Fusarium incarnatum-equiseti species complex</taxon>
    </lineage>
</organism>
<comment type="caution">
    <text evidence="2">The sequence shown here is derived from an EMBL/GenBank/DDBJ whole genome shotgun (WGS) entry which is preliminary data.</text>
</comment>
<keyword evidence="3" id="KW-1185">Reference proteome</keyword>
<sequence length="419" mass="46230">MLLNNIQFAEPPAFSSGTSSTSNAPSRTTSSTFGKVERWMFGTDEIRSNGLPEAICCPCVAYGRTRLRLNEAFDRRYGIYETKEQHMQSPIYPVVTKDCCVFASLCLPLYGGFISDLRGEVRRFYNIEGNEHRDCLAGCCDPCFTLIHVENEIIGREGGRKHSDATGYTSHPPMCSSSSGSVRIPSKSCSPSIERDECLPCIPEDHSERSPSTPVSRRSSKNRERSIAVDPVAPTDATLVHNHDIGNDPKGSPYHLHGNHSLSKDTAPTYATHDHDHDIGQDPKGPTFHLHGNHRLSKDTTTPSYPPSIHQLRTDTKAPASPPAVHRHDLFHDAAETAPPQRSNHDIGFDPVDTYRASPEHTIHQDETAPRDHPASSHSLGHDLVSNQAKTYQPHTLGADDEVASKIESLGAHHLYEDK</sequence>
<evidence type="ECO:0000313" key="3">
    <source>
        <dbReference type="Proteomes" id="UP000265631"/>
    </source>
</evidence>
<name>A0A395M8B9_9HYPO</name>
<proteinExistence type="predicted"/>